<keyword evidence="3" id="KW-1185">Reference proteome</keyword>
<dbReference type="RefSeq" id="WP_369204818.1">
    <property type="nucleotide sequence ID" value="NZ_JBFNXQ010000016.1"/>
</dbReference>
<proteinExistence type="predicted"/>
<gene>
    <name evidence="2" type="ORF">ABQ292_07450</name>
</gene>
<dbReference type="EMBL" id="JBFNXQ010000016">
    <property type="protein sequence ID" value="MEX5718204.1"/>
    <property type="molecule type" value="Genomic_DNA"/>
</dbReference>
<reference evidence="2 3" key="1">
    <citation type="submission" date="2024-06" db="EMBL/GenBank/DDBJ databases">
        <title>Draft genome sequence of Geodermatophilus badlandi, a novel member of the Geodermatophilaceae isolated from badland sedimentary rocks in the Red desert, Wyoming, USA.</title>
        <authorList>
            <person name="Ben Tekaya S."/>
            <person name="Nouioui I."/>
            <person name="Flores G.M."/>
            <person name="Shaal M.N."/>
            <person name="Bredoire F."/>
            <person name="Basile F."/>
            <person name="Van Diepen L."/>
            <person name="Ward N.L."/>
        </authorList>
    </citation>
    <scope>NUCLEOTIDE SEQUENCE [LARGE SCALE GENOMIC DNA]</scope>
    <source>
        <strain evidence="2 3">WL48A</strain>
    </source>
</reference>
<accession>A0ABV3XCB9</accession>
<feature type="domain" description="Conserved hypothetical protein CHP02391" evidence="1">
    <location>
        <begin position="109"/>
        <end position="233"/>
    </location>
</feature>
<dbReference type="Pfam" id="PF09509">
    <property type="entry name" value="Hypoth_Ymh"/>
    <property type="match status" value="1"/>
</dbReference>
<evidence type="ECO:0000313" key="2">
    <source>
        <dbReference type="EMBL" id="MEX5718204.1"/>
    </source>
</evidence>
<evidence type="ECO:0000313" key="3">
    <source>
        <dbReference type="Proteomes" id="UP001560045"/>
    </source>
</evidence>
<name>A0ABV3XCB9_9ACTN</name>
<protein>
    <submittedName>
        <fullName evidence="2">TIGR02391 family protein</fullName>
    </submittedName>
</protein>
<dbReference type="Proteomes" id="UP001560045">
    <property type="component" value="Unassembled WGS sequence"/>
</dbReference>
<sequence>MNVGWALDELNKFIEMSTMRYPDPVPGVIDLTGHMETQAHSEDISRQAHVVEQILDRVIPDWRSLDANTDANRWMLHRVAALRAREALRRGEEIRENLGDNAPRLSAGELHPWIWSGARSLWQSGHYRESVEGAIKKLNAETQNKIGRRDLSETDLFKQAFSKDAAAPGKTRLRRMPPDGSKTYDSVQRGAMQLAEGIFAGIRNPLSHEAEAELSEQAALEYLAALSVLARWVDDASVEH</sequence>
<dbReference type="InterPro" id="IPR012654">
    <property type="entry name" value="CHP02391"/>
</dbReference>
<organism evidence="2 3">
    <name type="scientific">Geodermatophilus maliterrae</name>
    <dbReference type="NCBI Taxonomy" id="3162531"/>
    <lineage>
        <taxon>Bacteria</taxon>
        <taxon>Bacillati</taxon>
        <taxon>Actinomycetota</taxon>
        <taxon>Actinomycetes</taxon>
        <taxon>Geodermatophilales</taxon>
        <taxon>Geodermatophilaceae</taxon>
        <taxon>Geodermatophilus</taxon>
    </lineage>
</organism>
<evidence type="ECO:0000259" key="1">
    <source>
        <dbReference type="Pfam" id="PF09509"/>
    </source>
</evidence>
<comment type="caution">
    <text evidence="2">The sequence shown here is derived from an EMBL/GenBank/DDBJ whole genome shotgun (WGS) entry which is preliminary data.</text>
</comment>